<evidence type="ECO:0000313" key="2">
    <source>
        <dbReference type="Proteomes" id="UP000094444"/>
    </source>
</evidence>
<name>A0A2P5HNT6_DIAHE</name>
<gene>
    <name evidence="1" type="ORF">DHEL01_v209708</name>
</gene>
<comment type="caution">
    <text evidence="1">The sequence shown here is derived from an EMBL/GenBank/DDBJ whole genome shotgun (WGS) entry which is preliminary data.</text>
</comment>
<proteinExistence type="predicted"/>
<dbReference type="InterPro" id="IPR052058">
    <property type="entry name" value="Alcohol_O-acetyltransferase"/>
</dbReference>
<keyword evidence="2" id="KW-1185">Reference proteome</keyword>
<dbReference type="STRING" id="158607.A0A2P5HNT6"/>
<dbReference type="AlphaFoldDB" id="A0A2P5HNT6"/>
<evidence type="ECO:0000313" key="1">
    <source>
        <dbReference type="EMBL" id="POS71897.1"/>
    </source>
</evidence>
<reference evidence="1" key="1">
    <citation type="submission" date="2017-09" db="EMBL/GenBank/DDBJ databases">
        <title>Polyketide synthases of a Diaporthe helianthi virulent isolate.</title>
        <authorList>
            <person name="Baroncelli R."/>
        </authorList>
    </citation>
    <scope>NUCLEOTIDE SEQUENCE [LARGE SCALE GENOMIC DNA]</scope>
    <source>
        <strain evidence="1">7/96</strain>
    </source>
</reference>
<dbReference type="OrthoDB" id="2150604at2759"/>
<dbReference type="PANTHER" id="PTHR28037">
    <property type="entry name" value="ALCOHOL O-ACETYLTRANSFERASE 1-RELATED"/>
    <property type="match status" value="1"/>
</dbReference>
<dbReference type="GO" id="GO:0008080">
    <property type="term" value="F:N-acetyltransferase activity"/>
    <property type="evidence" value="ECO:0007669"/>
    <property type="project" value="TreeGrafter"/>
</dbReference>
<sequence length="355" mass="40149">MLQVGMTDTTSKTPSWVQLESLDLTQHIDWICLEEYDDFEKHVQETFATKLDERFPDLSIQQPGWWITIVRQADAPMMDLLLTWNLPQFGAVGANVFHEDSIVMLNEQTGARERTELDGDILRLPQAMPLTPTPIEDLTSLPLGARHLAKSIWEEIRPPFLSRDASKAGWCPIRTTPYETQYRAFFIEGTSLVTVLKLCRKNKTTIAALIHRLPLITFSSHLNSKAALAFESSPSIVDYRRNPPPAPQDVPWVSYDRAVANYHLSADVQRELWAVSARSRQEIMSRLDQGLRKDLVGMFKHVRDWQQTMRDQARSPVPTWDMHKWSIARAKFGLSAEVPAAAIEFSPVSAAGGGG</sequence>
<dbReference type="EMBL" id="MAVT02001140">
    <property type="protein sequence ID" value="POS71897.1"/>
    <property type="molecule type" value="Genomic_DNA"/>
</dbReference>
<dbReference type="Proteomes" id="UP000094444">
    <property type="component" value="Unassembled WGS sequence"/>
</dbReference>
<dbReference type="InParanoid" id="A0A2P5HNT6"/>
<protein>
    <submittedName>
        <fullName evidence="1">Uncharacterized protein</fullName>
    </submittedName>
</protein>
<accession>A0A2P5HNT6</accession>
<dbReference type="PANTHER" id="PTHR28037:SF1">
    <property type="entry name" value="ALCOHOL O-ACETYLTRANSFERASE 1-RELATED"/>
    <property type="match status" value="1"/>
</dbReference>
<organism evidence="1 2">
    <name type="scientific">Diaporthe helianthi</name>
    <dbReference type="NCBI Taxonomy" id="158607"/>
    <lineage>
        <taxon>Eukaryota</taxon>
        <taxon>Fungi</taxon>
        <taxon>Dikarya</taxon>
        <taxon>Ascomycota</taxon>
        <taxon>Pezizomycotina</taxon>
        <taxon>Sordariomycetes</taxon>
        <taxon>Sordariomycetidae</taxon>
        <taxon>Diaporthales</taxon>
        <taxon>Diaporthaceae</taxon>
        <taxon>Diaporthe</taxon>
    </lineage>
</organism>